<dbReference type="EMBL" id="CP000394">
    <property type="protein sequence ID" value="ABI62050.1"/>
    <property type="molecule type" value="Genomic_DNA"/>
</dbReference>
<feature type="region of interest" description="Disordered" evidence="1">
    <location>
        <begin position="1"/>
        <end position="26"/>
    </location>
</feature>
<proteinExistence type="predicted"/>
<evidence type="ECO:0000256" key="1">
    <source>
        <dbReference type="SAM" id="MobiDB-lite"/>
    </source>
</evidence>
<dbReference type="STRING" id="391165.GbCGDNIH1_1152"/>
<gene>
    <name evidence="2" type="ordered locus">GbCGDNIH1_1152</name>
</gene>
<dbReference type="Proteomes" id="UP000001963">
    <property type="component" value="Chromosome"/>
</dbReference>
<dbReference type="KEGG" id="gbe:GbCGDNIH1_1152"/>
<evidence type="ECO:0000313" key="3">
    <source>
        <dbReference type="Proteomes" id="UP000001963"/>
    </source>
</evidence>
<feature type="compositionally biased region" description="Basic and acidic residues" evidence="1">
    <location>
        <begin position="1"/>
        <end position="11"/>
    </location>
</feature>
<name>Q0BT02_GRABC</name>
<keyword evidence="3" id="KW-1185">Reference proteome</keyword>
<organism evidence="2 3">
    <name type="scientific">Granulibacter bethesdensis (strain ATCC BAA-1260 / CGDNIH1)</name>
    <dbReference type="NCBI Taxonomy" id="391165"/>
    <lineage>
        <taxon>Bacteria</taxon>
        <taxon>Pseudomonadati</taxon>
        <taxon>Pseudomonadota</taxon>
        <taxon>Alphaproteobacteria</taxon>
        <taxon>Acetobacterales</taxon>
        <taxon>Acetobacteraceae</taxon>
        <taxon>Granulibacter</taxon>
    </lineage>
</organism>
<sequence length="134" mass="14668">MIRRDVLRGGLERPAAPSARLPPPPSPRLCSAEIGQTVAGIRHVAPSHRWCCRQAEPFRAVVGVGLSGEFSGIRFESSISPFSLTRLRAIDVDTGSPLEAPCGPFGLWRIHRRVSLWHIPSSGHSHSMLDLETE</sequence>
<dbReference type="HOGENOM" id="CLU_1893249_0_0_5"/>
<accession>Q0BT02</accession>
<dbReference type="AlphaFoldDB" id="Q0BT02"/>
<reference evidence="2 3" key="1">
    <citation type="journal article" date="2007" name="J. Bacteriol.">
        <title>Genome sequence analysis of the emerging human pathogenic acetic acid bacterium Granulibacter bethesdensis.</title>
        <authorList>
            <person name="Greenberg D.E."/>
            <person name="Porcella S.F."/>
            <person name="Zelazny A.M."/>
            <person name="Virtaneva K."/>
            <person name="Sturdevant D.E."/>
            <person name="Kupko J.J.III."/>
            <person name="Barbian K.D."/>
            <person name="Babar A."/>
            <person name="Dorward D.W."/>
            <person name="Holland S.M."/>
        </authorList>
    </citation>
    <scope>NUCLEOTIDE SEQUENCE [LARGE SCALE GENOMIC DNA]</scope>
    <source>
        <strain evidence="3">ATCC BAA-1260 / CGDNIH1</strain>
    </source>
</reference>
<protein>
    <submittedName>
        <fullName evidence="2">Uncharacterized protein</fullName>
    </submittedName>
</protein>
<evidence type="ECO:0000313" key="2">
    <source>
        <dbReference type="EMBL" id="ABI62050.1"/>
    </source>
</evidence>